<evidence type="ECO:0000256" key="2">
    <source>
        <dbReference type="SAM" id="Phobius"/>
    </source>
</evidence>
<feature type="compositionally biased region" description="Basic and acidic residues" evidence="1">
    <location>
        <begin position="181"/>
        <end position="198"/>
    </location>
</feature>
<accession>A0AA36CSI1</accession>
<dbReference type="EMBL" id="CATQJA010002615">
    <property type="protein sequence ID" value="CAJ0573203.1"/>
    <property type="molecule type" value="Genomic_DNA"/>
</dbReference>
<sequence>MAALPNISDFDLLPTPVDGQDATTFPALDFKEYIPISLPEQQLDLSSILAPESSETIGTRWLQLLMLLTLSVGIMLMTCCCVFTQCLYYSYVGERVKLRNVKTQIRTAYEENSGFFWRLVNSLMADPELQCAESSSSSDDDSDNDTASLNAARFNPNNAVFFHHDAGRRRRATAGPRPKRSQCDTRRDVTSLRIEHDGSSPSTSAVGSARQCDTRRNVASIRVSRSSSVSSSTSSISTVPSSPRVSSSATAVVNFMQHQPAMPQMTIFDLPEVLLNMAYTGGFINRTVDETTASGSNRPTESPSFD</sequence>
<evidence type="ECO:0000313" key="3">
    <source>
        <dbReference type="EMBL" id="CAJ0573203.1"/>
    </source>
</evidence>
<comment type="caution">
    <text evidence="3">The sequence shown here is derived from an EMBL/GenBank/DDBJ whole genome shotgun (WGS) entry which is preliminary data.</text>
</comment>
<dbReference type="Proteomes" id="UP001177023">
    <property type="component" value="Unassembled WGS sequence"/>
</dbReference>
<name>A0AA36CSI1_9BILA</name>
<feature type="transmembrane region" description="Helical" evidence="2">
    <location>
        <begin position="61"/>
        <end position="89"/>
    </location>
</feature>
<proteinExistence type="predicted"/>
<feature type="compositionally biased region" description="Low complexity" evidence="1">
    <location>
        <begin position="218"/>
        <end position="245"/>
    </location>
</feature>
<evidence type="ECO:0000256" key="1">
    <source>
        <dbReference type="SAM" id="MobiDB-lite"/>
    </source>
</evidence>
<keyword evidence="4" id="KW-1185">Reference proteome</keyword>
<reference evidence="3" key="1">
    <citation type="submission" date="2023-06" db="EMBL/GenBank/DDBJ databases">
        <authorList>
            <person name="Delattre M."/>
        </authorList>
    </citation>
    <scope>NUCLEOTIDE SEQUENCE</scope>
    <source>
        <strain evidence="3">AF72</strain>
    </source>
</reference>
<organism evidence="3 4">
    <name type="scientific">Mesorhabditis spiculigera</name>
    <dbReference type="NCBI Taxonomy" id="96644"/>
    <lineage>
        <taxon>Eukaryota</taxon>
        <taxon>Metazoa</taxon>
        <taxon>Ecdysozoa</taxon>
        <taxon>Nematoda</taxon>
        <taxon>Chromadorea</taxon>
        <taxon>Rhabditida</taxon>
        <taxon>Rhabditina</taxon>
        <taxon>Rhabditomorpha</taxon>
        <taxon>Rhabditoidea</taxon>
        <taxon>Rhabditidae</taxon>
        <taxon>Mesorhabditinae</taxon>
        <taxon>Mesorhabditis</taxon>
    </lineage>
</organism>
<dbReference type="AlphaFoldDB" id="A0AA36CSI1"/>
<feature type="region of interest" description="Disordered" evidence="1">
    <location>
        <begin position="131"/>
        <end position="150"/>
    </location>
</feature>
<feature type="non-terminal residue" evidence="3">
    <location>
        <position position="1"/>
    </location>
</feature>
<feature type="region of interest" description="Disordered" evidence="1">
    <location>
        <begin position="165"/>
        <end position="245"/>
    </location>
</feature>
<gene>
    <name evidence="3" type="ORF">MSPICULIGERA_LOCUS11571</name>
</gene>
<feature type="compositionally biased region" description="Basic residues" evidence="1">
    <location>
        <begin position="166"/>
        <end position="180"/>
    </location>
</feature>
<keyword evidence="2" id="KW-0472">Membrane</keyword>
<keyword evidence="2" id="KW-0812">Transmembrane</keyword>
<protein>
    <submittedName>
        <fullName evidence="3">Uncharacterized protein</fullName>
    </submittedName>
</protein>
<evidence type="ECO:0000313" key="4">
    <source>
        <dbReference type="Proteomes" id="UP001177023"/>
    </source>
</evidence>
<keyword evidence="2" id="KW-1133">Transmembrane helix</keyword>